<name>A0A8R2NKW2_ACYPI</name>
<evidence type="ECO:0000313" key="2">
    <source>
        <dbReference type="EnsemblMetazoa" id="XP_029342238.1"/>
    </source>
</evidence>
<dbReference type="RefSeq" id="XP_029342238.1">
    <property type="nucleotide sequence ID" value="XM_029486378.1"/>
</dbReference>
<dbReference type="SUPFAM" id="SSF53098">
    <property type="entry name" value="Ribonuclease H-like"/>
    <property type="match status" value="1"/>
</dbReference>
<protein>
    <recommendedName>
        <fullName evidence="1">HAT C-terminal dimerisation domain-containing protein</fullName>
    </recommendedName>
</protein>
<accession>A0A8R2NKW2</accession>
<proteinExistence type="predicted"/>
<evidence type="ECO:0000259" key="1">
    <source>
        <dbReference type="Pfam" id="PF05699"/>
    </source>
</evidence>
<reference evidence="3" key="1">
    <citation type="submission" date="2010-06" db="EMBL/GenBank/DDBJ databases">
        <authorList>
            <person name="Jiang H."/>
            <person name="Abraham K."/>
            <person name="Ali S."/>
            <person name="Alsbrooks S.L."/>
            <person name="Anim B.N."/>
            <person name="Anosike U.S."/>
            <person name="Attaway T."/>
            <person name="Bandaranaike D.P."/>
            <person name="Battles P.K."/>
            <person name="Bell S.N."/>
            <person name="Bell A.V."/>
            <person name="Beltran B."/>
            <person name="Bickham C."/>
            <person name="Bustamante Y."/>
            <person name="Caleb T."/>
            <person name="Canada A."/>
            <person name="Cardenas V."/>
            <person name="Carter K."/>
            <person name="Chacko J."/>
            <person name="Chandrabose M.N."/>
            <person name="Chavez D."/>
            <person name="Chavez A."/>
            <person name="Chen L."/>
            <person name="Chu H.-S."/>
            <person name="Claassen K.J."/>
            <person name="Cockrell R."/>
            <person name="Collins M."/>
            <person name="Cooper J.A."/>
            <person name="Cree A."/>
            <person name="Curry S.M."/>
            <person name="Da Y."/>
            <person name="Dao M.D."/>
            <person name="Das B."/>
            <person name="Davila M.-L."/>
            <person name="Davy-Carroll L."/>
            <person name="Denson S."/>
            <person name="Dinh H."/>
            <person name="Ebong V.E."/>
            <person name="Edwards J.R."/>
            <person name="Egan A."/>
            <person name="El-Daye J."/>
            <person name="Escobedo L."/>
            <person name="Fernandez S."/>
            <person name="Fernando P.R."/>
            <person name="Flagg N."/>
            <person name="Forbes L.D."/>
            <person name="Fowler R.G."/>
            <person name="Fu Q."/>
            <person name="Gabisi R.A."/>
            <person name="Ganer J."/>
            <person name="Garbino Pronczuk A."/>
            <person name="Garcia R.M."/>
            <person name="Garner T."/>
            <person name="Garrett T.E."/>
            <person name="Gonzalez D.A."/>
            <person name="Hamid H."/>
            <person name="Hawkins E.S."/>
            <person name="Hirani K."/>
            <person name="Hogues M.E."/>
            <person name="Hollins B."/>
            <person name="Hsiao C.-H."/>
            <person name="Jabil R."/>
            <person name="James M.L."/>
            <person name="Jhangiani S.N."/>
            <person name="Johnson B."/>
            <person name="Johnson Q."/>
            <person name="Joshi V."/>
            <person name="Kalu J.B."/>
            <person name="Kam C."/>
            <person name="Kashfia A."/>
            <person name="Keebler J."/>
            <person name="Kisamo H."/>
            <person name="Kovar C.L."/>
            <person name="Lago L.A."/>
            <person name="Lai C.-Y."/>
            <person name="Laidlaw J."/>
            <person name="Lara F."/>
            <person name="Le T.-K."/>
            <person name="Lee S.L."/>
            <person name="Legall F.H."/>
            <person name="Lemon S.J."/>
            <person name="Lewis L.R."/>
            <person name="Li B."/>
            <person name="Liu Y."/>
            <person name="Liu Y.-S."/>
            <person name="Lopez J."/>
            <person name="Lozado R.J."/>
            <person name="Lu J."/>
            <person name="Madu R.C."/>
            <person name="Maheshwari M."/>
            <person name="Maheshwari R."/>
            <person name="Malloy K."/>
            <person name="Martinez E."/>
            <person name="Mathew T."/>
            <person name="Mercado I.C."/>
            <person name="Mercado C."/>
            <person name="Meyer B."/>
            <person name="Montgomery K."/>
            <person name="Morgan M.B."/>
            <person name="Munidasa M."/>
            <person name="Nazareth L.V."/>
            <person name="Nelson J."/>
            <person name="Ng B.M."/>
            <person name="Nguyen N.B."/>
            <person name="Nguyen P.Q."/>
            <person name="Nguyen T."/>
            <person name="Obregon M."/>
            <person name="Okwuonu G.O."/>
            <person name="Onwere C.G."/>
            <person name="Orozco G."/>
            <person name="Parra A."/>
            <person name="Patel S."/>
            <person name="Patil S."/>
            <person name="Perez A."/>
            <person name="Perez Y."/>
            <person name="Pham C."/>
            <person name="Primus E.L."/>
            <person name="Pu L.-L."/>
            <person name="Puazo M."/>
            <person name="Qin X."/>
            <person name="Quiroz J.B."/>
            <person name="Reese J."/>
            <person name="Richards S."/>
            <person name="Rives C.M."/>
            <person name="Robberts R."/>
            <person name="Ruiz S.J."/>
            <person name="Ruiz M.J."/>
            <person name="Santibanez J."/>
            <person name="Schneider B.W."/>
            <person name="Sisson I."/>
            <person name="Smith M."/>
            <person name="Sodergren E."/>
            <person name="Song X.-Z."/>
            <person name="Song B.B."/>
            <person name="Summersgill H."/>
            <person name="Thelus R."/>
            <person name="Thornton R.D."/>
            <person name="Trejos Z.Y."/>
            <person name="Usmani K."/>
            <person name="Vattathil S."/>
            <person name="Villasana D."/>
            <person name="Walker D.L."/>
            <person name="Wang S."/>
            <person name="Wang K."/>
            <person name="White C.S."/>
            <person name="Williams A.C."/>
            <person name="Williamson J."/>
            <person name="Wilson K."/>
            <person name="Woghiren I.O."/>
            <person name="Woodworth J.R."/>
            <person name="Worley K.C."/>
            <person name="Wright R.A."/>
            <person name="Wu W."/>
            <person name="Young L."/>
            <person name="Zhang L."/>
            <person name="Zhang J."/>
            <person name="Zhu Y."/>
            <person name="Muzny D.M."/>
            <person name="Weinstock G."/>
            <person name="Gibbs R.A."/>
        </authorList>
    </citation>
    <scope>NUCLEOTIDE SEQUENCE [LARGE SCALE GENOMIC DNA]</scope>
    <source>
        <strain evidence="3">LSR1</strain>
    </source>
</reference>
<dbReference type="Pfam" id="PF05699">
    <property type="entry name" value="Dimer_Tnp_hAT"/>
    <property type="match status" value="1"/>
</dbReference>
<reference evidence="2" key="2">
    <citation type="submission" date="2022-06" db="UniProtKB">
        <authorList>
            <consortium name="EnsemblMetazoa"/>
        </authorList>
    </citation>
    <scope>IDENTIFICATION</scope>
</reference>
<sequence length="155" mass="18042">MAYFFMNLSSPDVNAKFPFMHRVLISATIRNTFMYFMMAELSIWQNQWKDDGQNSTVNKPQTAIETLPYCTNIVPNIKLLLQIFTTLPVTTATPERTFSTLKRLKTYLRSRMTENRLNGLALVNINKKEVISETEIIEDFAEKAPRKLQLIDWSK</sequence>
<dbReference type="AlphaFoldDB" id="A0A8R2NKW2"/>
<dbReference type="GO" id="GO:0046983">
    <property type="term" value="F:protein dimerization activity"/>
    <property type="evidence" value="ECO:0007669"/>
    <property type="project" value="InterPro"/>
</dbReference>
<dbReference type="GeneID" id="103309418"/>
<feature type="domain" description="HAT C-terminal dimerisation" evidence="1">
    <location>
        <begin position="74"/>
        <end position="127"/>
    </location>
</feature>
<organism evidence="2 3">
    <name type="scientific">Acyrthosiphon pisum</name>
    <name type="common">Pea aphid</name>
    <dbReference type="NCBI Taxonomy" id="7029"/>
    <lineage>
        <taxon>Eukaryota</taxon>
        <taxon>Metazoa</taxon>
        <taxon>Ecdysozoa</taxon>
        <taxon>Arthropoda</taxon>
        <taxon>Hexapoda</taxon>
        <taxon>Insecta</taxon>
        <taxon>Pterygota</taxon>
        <taxon>Neoptera</taxon>
        <taxon>Paraneoptera</taxon>
        <taxon>Hemiptera</taxon>
        <taxon>Sternorrhyncha</taxon>
        <taxon>Aphidomorpha</taxon>
        <taxon>Aphidoidea</taxon>
        <taxon>Aphididae</taxon>
        <taxon>Macrosiphini</taxon>
        <taxon>Acyrthosiphon</taxon>
    </lineage>
</organism>
<keyword evidence="3" id="KW-1185">Reference proteome</keyword>
<dbReference type="KEGG" id="api:103309418"/>
<dbReference type="PANTHER" id="PTHR46289">
    <property type="entry name" value="52 KDA REPRESSOR OF THE INHIBITOR OF THE PROTEIN KINASE-LIKE PROTEIN-RELATED"/>
    <property type="match status" value="1"/>
</dbReference>
<dbReference type="PANTHER" id="PTHR46289:SF14">
    <property type="entry name" value="DUF4371 DOMAIN-CONTAINING PROTEIN"/>
    <property type="match status" value="1"/>
</dbReference>
<evidence type="ECO:0000313" key="3">
    <source>
        <dbReference type="Proteomes" id="UP000007819"/>
    </source>
</evidence>
<dbReference type="InterPro" id="IPR008906">
    <property type="entry name" value="HATC_C_dom"/>
</dbReference>
<dbReference type="InterPro" id="IPR012337">
    <property type="entry name" value="RNaseH-like_sf"/>
</dbReference>
<dbReference type="Proteomes" id="UP000007819">
    <property type="component" value="Chromosome A1"/>
</dbReference>
<dbReference type="InterPro" id="IPR052958">
    <property type="entry name" value="IFN-induced_PKR_regulator"/>
</dbReference>
<dbReference type="EnsemblMetazoa" id="XM_029486378.1">
    <property type="protein sequence ID" value="XP_029342238.1"/>
    <property type="gene ID" value="LOC103309418"/>
</dbReference>
<dbReference type="OrthoDB" id="6621209at2759"/>